<evidence type="ECO:0000256" key="11">
    <source>
        <dbReference type="ARBA" id="ARBA00034617"/>
    </source>
</evidence>
<dbReference type="PROSITE" id="PS51217">
    <property type="entry name" value="UVRD_HELICASE_CTER"/>
    <property type="match status" value="1"/>
</dbReference>
<dbReference type="InterPro" id="IPR014151">
    <property type="entry name" value="DNA_helicase_AddA"/>
</dbReference>
<evidence type="ECO:0000256" key="10">
    <source>
        <dbReference type="ARBA" id="ARBA00023235"/>
    </source>
</evidence>
<evidence type="ECO:0000259" key="17">
    <source>
        <dbReference type="PROSITE" id="PS51217"/>
    </source>
</evidence>
<evidence type="ECO:0000256" key="12">
    <source>
        <dbReference type="ARBA" id="ARBA00034808"/>
    </source>
</evidence>
<feature type="domain" description="UvrD-like helicase C-terminal" evidence="17">
    <location>
        <begin position="493"/>
        <end position="776"/>
    </location>
</feature>
<feature type="domain" description="UvrD-like helicase ATP-binding" evidence="16">
    <location>
        <begin position="6"/>
        <end position="476"/>
    </location>
</feature>
<comment type="catalytic activity">
    <reaction evidence="14">
        <text>ATP + H2O = ADP + phosphate + H(+)</text>
        <dbReference type="Rhea" id="RHEA:13065"/>
        <dbReference type="ChEBI" id="CHEBI:15377"/>
        <dbReference type="ChEBI" id="CHEBI:15378"/>
        <dbReference type="ChEBI" id="CHEBI:30616"/>
        <dbReference type="ChEBI" id="CHEBI:43474"/>
        <dbReference type="ChEBI" id="CHEBI:456216"/>
        <dbReference type="EC" id="5.6.2.4"/>
    </reaction>
</comment>
<name>A0A2T4JFC5_FUSBL</name>
<dbReference type="InterPro" id="IPR027417">
    <property type="entry name" value="P-loop_NTPase"/>
</dbReference>
<dbReference type="InterPro" id="IPR014016">
    <property type="entry name" value="UvrD-like_ATP-bd"/>
</dbReference>
<keyword evidence="5 15" id="KW-0347">Helicase</keyword>
<dbReference type="AlphaFoldDB" id="A0A2T4JFC5"/>
<dbReference type="GO" id="GO:0043138">
    <property type="term" value="F:3'-5' DNA helicase activity"/>
    <property type="evidence" value="ECO:0007669"/>
    <property type="project" value="UniProtKB-EC"/>
</dbReference>
<evidence type="ECO:0000256" key="4">
    <source>
        <dbReference type="ARBA" id="ARBA00022801"/>
    </source>
</evidence>
<reference evidence="18 19" key="1">
    <citation type="submission" date="2018-03" db="EMBL/GenBank/DDBJ databases">
        <title>Rhodobacter blasticus.</title>
        <authorList>
            <person name="Meyer T.E."/>
            <person name="Miller S."/>
            <person name="Lodha T."/>
            <person name="Gandham S."/>
            <person name="Chintalapati S."/>
            <person name="Chintalapati V.R."/>
        </authorList>
    </citation>
    <scope>NUCLEOTIDE SEQUENCE [LARGE SCALE GENOMIC DNA]</scope>
    <source>
        <strain evidence="18 19">DSM 2131</strain>
    </source>
</reference>
<dbReference type="InterPro" id="IPR011335">
    <property type="entry name" value="Restrct_endonuc-II-like"/>
</dbReference>
<dbReference type="GO" id="GO:0005829">
    <property type="term" value="C:cytosol"/>
    <property type="evidence" value="ECO:0007669"/>
    <property type="project" value="TreeGrafter"/>
</dbReference>
<keyword evidence="4 15" id="KW-0378">Hydrolase</keyword>
<dbReference type="PROSITE" id="PS51198">
    <property type="entry name" value="UVRD_HELICASE_ATP_BIND"/>
    <property type="match status" value="1"/>
</dbReference>
<dbReference type="InterPro" id="IPR014017">
    <property type="entry name" value="DNA_helicase_UvrD-like_C"/>
</dbReference>
<accession>A0A2T4JFC5</accession>
<dbReference type="SUPFAM" id="SSF52540">
    <property type="entry name" value="P-loop containing nucleoside triphosphate hydrolases"/>
    <property type="match status" value="1"/>
</dbReference>
<evidence type="ECO:0000259" key="16">
    <source>
        <dbReference type="PROSITE" id="PS51198"/>
    </source>
</evidence>
<evidence type="ECO:0000313" key="19">
    <source>
        <dbReference type="Proteomes" id="UP000241362"/>
    </source>
</evidence>
<evidence type="ECO:0000256" key="8">
    <source>
        <dbReference type="ARBA" id="ARBA00023125"/>
    </source>
</evidence>
<dbReference type="GO" id="GO:0000725">
    <property type="term" value="P:recombinational repair"/>
    <property type="evidence" value="ECO:0007669"/>
    <property type="project" value="TreeGrafter"/>
</dbReference>
<dbReference type="Proteomes" id="UP000241362">
    <property type="component" value="Unassembled WGS sequence"/>
</dbReference>
<keyword evidence="6" id="KW-0269">Exonuclease</keyword>
<gene>
    <name evidence="18" type="primary">addA</name>
    <name evidence="18" type="ORF">C5F44_01735</name>
</gene>
<dbReference type="InterPro" id="IPR000212">
    <property type="entry name" value="DNA_helicase_UvrD/REP"/>
</dbReference>
<evidence type="ECO:0000256" key="5">
    <source>
        <dbReference type="ARBA" id="ARBA00022806"/>
    </source>
</evidence>
<dbReference type="Pfam" id="PF13361">
    <property type="entry name" value="UvrD_C"/>
    <property type="match status" value="1"/>
</dbReference>
<dbReference type="Gene3D" id="3.40.50.300">
    <property type="entry name" value="P-loop containing nucleotide triphosphate hydrolases"/>
    <property type="match status" value="3"/>
</dbReference>
<keyword evidence="1" id="KW-0540">Nuclease</keyword>
<dbReference type="GO" id="GO:0003677">
    <property type="term" value="F:DNA binding"/>
    <property type="evidence" value="ECO:0007669"/>
    <property type="project" value="UniProtKB-KW"/>
</dbReference>
<evidence type="ECO:0000256" key="2">
    <source>
        <dbReference type="ARBA" id="ARBA00022741"/>
    </source>
</evidence>
<protein>
    <recommendedName>
        <fullName evidence="12">DNA 3'-5' helicase</fullName>
        <ecNumber evidence="12">5.6.2.4</ecNumber>
    </recommendedName>
    <alternativeName>
        <fullName evidence="13">DNA 3'-5' helicase II</fullName>
    </alternativeName>
</protein>
<comment type="caution">
    <text evidence="18">The sequence shown here is derived from an EMBL/GenBank/DDBJ whole genome shotgun (WGS) entry which is preliminary data.</text>
</comment>
<comment type="catalytic activity">
    <reaction evidence="11">
        <text>Couples ATP hydrolysis with the unwinding of duplex DNA by translocating in the 3'-5' direction.</text>
        <dbReference type="EC" id="5.6.2.4"/>
    </reaction>
</comment>
<evidence type="ECO:0000256" key="9">
    <source>
        <dbReference type="ARBA" id="ARBA00023204"/>
    </source>
</evidence>
<evidence type="ECO:0000256" key="3">
    <source>
        <dbReference type="ARBA" id="ARBA00022763"/>
    </source>
</evidence>
<keyword evidence="10" id="KW-0413">Isomerase</keyword>
<dbReference type="GO" id="GO:0004527">
    <property type="term" value="F:exonuclease activity"/>
    <property type="evidence" value="ECO:0007669"/>
    <property type="project" value="UniProtKB-KW"/>
</dbReference>
<dbReference type="RefSeq" id="WP_107671757.1">
    <property type="nucleotide sequence ID" value="NZ_PZKE01000001.1"/>
</dbReference>
<dbReference type="InterPro" id="IPR011604">
    <property type="entry name" value="PDDEXK-like_dom_sf"/>
</dbReference>
<evidence type="ECO:0000256" key="14">
    <source>
        <dbReference type="ARBA" id="ARBA00048988"/>
    </source>
</evidence>
<keyword evidence="8" id="KW-0238">DNA-binding</keyword>
<dbReference type="PANTHER" id="PTHR11070">
    <property type="entry name" value="UVRD / RECB / PCRA DNA HELICASE FAMILY MEMBER"/>
    <property type="match status" value="1"/>
</dbReference>
<evidence type="ECO:0000256" key="15">
    <source>
        <dbReference type="PROSITE-ProRule" id="PRU00560"/>
    </source>
</evidence>
<dbReference type="GO" id="GO:0033202">
    <property type="term" value="C:DNA helicase complex"/>
    <property type="evidence" value="ECO:0007669"/>
    <property type="project" value="TreeGrafter"/>
</dbReference>
<dbReference type="GO" id="GO:0005524">
    <property type="term" value="F:ATP binding"/>
    <property type="evidence" value="ECO:0007669"/>
    <property type="project" value="UniProtKB-UniRule"/>
</dbReference>
<dbReference type="Gene3D" id="1.10.486.10">
    <property type="entry name" value="PCRA, domain 4"/>
    <property type="match status" value="1"/>
</dbReference>
<dbReference type="EC" id="5.6.2.4" evidence="12"/>
<dbReference type="PANTHER" id="PTHR11070:SF2">
    <property type="entry name" value="ATP-DEPENDENT DNA HELICASE SRS2"/>
    <property type="match status" value="1"/>
</dbReference>
<proteinExistence type="predicted"/>
<organism evidence="18 19">
    <name type="scientific">Fuscovulum blasticum DSM 2131</name>
    <dbReference type="NCBI Taxonomy" id="1188250"/>
    <lineage>
        <taxon>Bacteria</taxon>
        <taxon>Pseudomonadati</taxon>
        <taxon>Pseudomonadota</taxon>
        <taxon>Alphaproteobacteria</taxon>
        <taxon>Rhodobacterales</taxon>
        <taxon>Paracoccaceae</taxon>
        <taxon>Pseudogemmobacter</taxon>
    </lineage>
</organism>
<evidence type="ECO:0000256" key="6">
    <source>
        <dbReference type="ARBA" id="ARBA00022839"/>
    </source>
</evidence>
<keyword evidence="2 15" id="KW-0547">Nucleotide-binding</keyword>
<dbReference type="Pfam" id="PF12705">
    <property type="entry name" value="PDDEXK_1"/>
    <property type="match status" value="1"/>
</dbReference>
<dbReference type="InterPro" id="IPR038726">
    <property type="entry name" value="PDDEXK_AddAB-type"/>
</dbReference>
<dbReference type="EMBL" id="PZKE01000001">
    <property type="protein sequence ID" value="PTE16596.1"/>
    <property type="molecule type" value="Genomic_DNA"/>
</dbReference>
<evidence type="ECO:0000256" key="1">
    <source>
        <dbReference type="ARBA" id="ARBA00022722"/>
    </source>
</evidence>
<dbReference type="NCBIfam" id="TIGR02784">
    <property type="entry name" value="addA_alphas"/>
    <property type="match status" value="1"/>
</dbReference>
<dbReference type="Pfam" id="PF00580">
    <property type="entry name" value="UvrD-helicase"/>
    <property type="match status" value="1"/>
</dbReference>
<evidence type="ECO:0000313" key="18">
    <source>
        <dbReference type="EMBL" id="PTE16596.1"/>
    </source>
</evidence>
<keyword evidence="19" id="KW-1185">Reference proteome</keyword>
<keyword evidence="3" id="KW-0227">DNA damage</keyword>
<feature type="binding site" evidence="15">
    <location>
        <begin position="27"/>
        <end position="34"/>
    </location>
    <ligand>
        <name>ATP</name>
        <dbReference type="ChEBI" id="CHEBI:30616"/>
    </ligand>
</feature>
<sequence length="1103" mass="119364">MNRPVPSDASLAQIAAANPDDNVWLVANAGSGKTRVLTDRVARLLLRGVDPQNILCLTYTKAAAAEMQNRLFKRLGEWAMAPEGPLRDSLADLGEGDLPPEQLRLARQLFARAIETPGGIRIQTIHSFAGSLLRRFPLEAGVSPGFQEIDDRSAAQLRADVLDVMAEGPDSALLETVLEDSGEDLDALARAVIGRKTAFEGRLDEAALRASFGLPKGLDRAALLAQVFLGSEAALLAAILPALKSGTVTDAKAAGVVETLPPLPSLAALRVLEGLLLTGSGAKAPYSAKIGSFPTKKTAEAIVAHRAALENLMARVESARPLRMALEAAEAAVRLHRFARAFLRRYEAAKSARGWLDFDDLILRATDLLTDPLVAPWVLFRLDGNLDHVLVDEAQDTSPGQWRIIEALTQEFTAGEGARRVPRSLFVVGDKKQSIYSFQGADVAAFDDVKGKFSGRFNAAKAPLQQLPLQHSFRSSRAILDLVDRCFDGPASEPLGGAFRHLAFHEDLPGRVDIWPAEPPPEKPEEGAWYEPVDLMAENNATVVLARRIAGQIAKMIETGVQIPDDPKTGTFRPVQAGDFLILVQRRKEVFAEIIRACKAANLPIAGADRLILTDDLAVRDILSLLAFLNTPEDDLALATALRSPLFGWSEKRLFRLAQSRKGYLWEALRNDPAEVETVAVLHDLRNRAEFLRPYELIDRVLTRHGRRPMILGRMGAEAAEALDELQAQALAYERSEVPSLTGFLAWMQAGEVEVKRRPEAEGGLIRVMTVHGAKGLEAPIVILPDTADRRLDDRDAILPVADGVPVWAGRKEDNPAVVAAAKAERSAARKAENLRLLYVALTRAKSWLIVAAAGECGPESWYGMVERGAATLPLQPLAEGVRRLQVGHWPTDAPAPVRAKPEIAAPDWALVAASPPPAPLAEVSPSALGGEKVVAGEPLDAPGYDPVLRGSLLHLLLEHLPGLPQADWAALAEQIGALDVLDEAKAILSEQSLTWLFQPGTLAEVAVSAPWNGAVLAGSIDRLVVTPDVVTAIDYKSNRRIPTRPEEVPEAYLRQLGAYAHALHAIYPDRRIETAILWTRGPVLMPLSLDIVRAALGRAAMP</sequence>
<evidence type="ECO:0000256" key="13">
    <source>
        <dbReference type="ARBA" id="ARBA00034923"/>
    </source>
</evidence>
<dbReference type="Gene3D" id="3.90.320.10">
    <property type="match status" value="1"/>
</dbReference>
<dbReference type="SUPFAM" id="SSF52980">
    <property type="entry name" value="Restriction endonuclease-like"/>
    <property type="match status" value="1"/>
</dbReference>
<keyword evidence="7 15" id="KW-0067">ATP-binding</keyword>
<dbReference type="Gene3D" id="3.30.160.800">
    <property type="match status" value="1"/>
</dbReference>
<evidence type="ECO:0000256" key="7">
    <source>
        <dbReference type="ARBA" id="ARBA00022840"/>
    </source>
</evidence>
<keyword evidence="9" id="KW-0234">DNA repair</keyword>